<comment type="subcellular location">
    <subcellularLocation>
        <location evidence="2">Cytoplasm</location>
    </subcellularLocation>
    <subcellularLocation>
        <location evidence="1">Peroxisome</location>
    </subcellularLocation>
</comment>
<evidence type="ECO:0000256" key="4">
    <source>
        <dbReference type="ARBA" id="ARBA00022490"/>
    </source>
</evidence>
<dbReference type="GO" id="GO:0005778">
    <property type="term" value="C:peroxisomal membrane"/>
    <property type="evidence" value="ECO:0007669"/>
    <property type="project" value="TreeGrafter"/>
</dbReference>
<feature type="repeat" description="TPR" evidence="8">
    <location>
        <begin position="523"/>
        <end position="556"/>
    </location>
</feature>
<dbReference type="SUPFAM" id="SSF48452">
    <property type="entry name" value="TPR-like"/>
    <property type="match status" value="1"/>
</dbReference>
<proteinExistence type="inferred from homology"/>
<feature type="repeat" description="TPR" evidence="8">
    <location>
        <begin position="489"/>
        <end position="522"/>
    </location>
</feature>
<keyword evidence="5" id="KW-0677">Repeat</keyword>
<dbReference type="PANTHER" id="PTHR10130">
    <property type="entry name" value="PEROXISOMAL TARGETING SIGNAL 1 RECEPTOR PEX5"/>
    <property type="match status" value="1"/>
</dbReference>
<comment type="similarity">
    <text evidence="3">Belongs to the peroxisomal targeting signal receptor family.</text>
</comment>
<name>A0A6T6AR05_9RHOD</name>
<evidence type="ECO:0000256" key="7">
    <source>
        <dbReference type="ARBA" id="ARBA00023140"/>
    </source>
</evidence>
<evidence type="ECO:0000256" key="2">
    <source>
        <dbReference type="ARBA" id="ARBA00004496"/>
    </source>
</evidence>
<keyword evidence="4" id="KW-0963">Cytoplasm</keyword>
<dbReference type="EMBL" id="HBGH01001880">
    <property type="protein sequence ID" value="CAD9224547.1"/>
    <property type="molecule type" value="Transcribed_RNA"/>
</dbReference>
<protein>
    <submittedName>
        <fullName evidence="11">Uncharacterized protein</fullName>
    </submittedName>
</protein>
<reference evidence="11" key="1">
    <citation type="submission" date="2021-01" db="EMBL/GenBank/DDBJ databases">
        <authorList>
            <person name="Corre E."/>
            <person name="Pelletier E."/>
            <person name="Niang G."/>
            <person name="Scheremetjew M."/>
            <person name="Finn R."/>
            <person name="Kale V."/>
            <person name="Holt S."/>
            <person name="Cochrane G."/>
            <person name="Meng A."/>
            <person name="Brown T."/>
            <person name="Cohen L."/>
        </authorList>
    </citation>
    <scope>NUCLEOTIDE SEQUENCE</scope>
    <source>
        <strain evidence="11">SAG 36.94</strain>
    </source>
</reference>
<evidence type="ECO:0000256" key="1">
    <source>
        <dbReference type="ARBA" id="ARBA00004275"/>
    </source>
</evidence>
<sequence length="640" mass="71667">MSRQGDGWNDAGCGPDSAGLGDPFGRLGRALMNGPRDVHGLDPGLMDAAGMEEQRLIHEDIQAQLRFGGPPLPPGQGIVPRFLPGLPSPEALAAEFEAQWDDARQGHLLPPMGGGGMARLGPHGELVGPFGAGFDLDRQLPRPFINHFDWERGMEEAFRPPVGLPPPTLIPQPHPAPVSHTPMPRDVDHLRQRAREVALRHFDGENEQFIEDQVNEFMSSFNPNEMAGGVLDDEVLRSMQDMSIGQGELKQDHVAQDTDAEHNNLADEFLTQEWATEFGNTDFSWAEEFRQQERTWAEEFAEEEDSYEADLREYLGHDSGEGDYEFDEDNPYLGNPEAMNYALRFLKEGDLAEAILALEAVVKAEPRNAVAWHLLGRTQAECDQDFKAIQALRRCVSSSEGLPEVDEESRRHISDALLELGVSYTNELNQSRALGYLRQWLEQHPRYGHLAKDSRTGRDNPDALRGSELAHADLLARFLAAREENPQDAEPHVVLGVLHNLSRDFSSAVAAFREALELLPEDYKLWNKLGATFANSSNASEALRSYRRAIELQPSFVRAWVNVGTAYANQAAYTQAARYYIRSLTLNRRATHLWNYLRTTVIAMNRDDLLPYIDQRDITSIESLLSNATTQTEEQTPTTL</sequence>
<dbReference type="GO" id="GO:0005052">
    <property type="term" value="F:peroxisome matrix targeting signal-1 binding"/>
    <property type="evidence" value="ECO:0007669"/>
    <property type="project" value="TreeGrafter"/>
</dbReference>
<keyword evidence="6 8" id="KW-0802">TPR repeat</keyword>
<dbReference type="PROSITE" id="PS50005">
    <property type="entry name" value="TPR"/>
    <property type="match status" value="3"/>
</dbReference>
<dbReference type="SMART" id="SM00028">
    <property type="entry name" value="TPR"/>
    <property type="match status" value="5"/>
</dbReference>
<dbReference type="Pfam" id="PF13432">
    <property type="entry name" value="TPR_16"/>
    <property type="match status" value="2"/>
</dbReference>
<dbReference type="InterPro" id="IPR019734">
    <property type="entry name" value="TPR_rpt"/>
</dbReference>
<evidence type="ECO:0000256" key="6">
    <source>
        <dbReference type="ARBA" id="ARBA00022803"/>
    </source>
</evidence>
<dbReference type="InterPro" id="IPR024111">
    <property type="entry name" value="PEX5/PEX5L"/>
</dbReference>
<dbReference type="Gene3D" id="1.25.40.10">
    <property type="entry name" value="Tetratricopeptide repeat domain"/>
    <property type="match status" value="1"/>
</dbReference>
<evidence type="ECO:0000256" key="9">
    <source>
        <dbReference type="SAM" id="MobiDB-lite"/>
    </source>
</evidence>
<keyword evidence="7" id="KW-0576">Peroxisome</keyword>
<dbReference type="InterPro" id="IPR011990">
    <property type="entry name" value="TPR-like_helical_dom_sf"/>
</dbReference>
<dbReference type="PANTHER" id="PTHR10130:SF0">
    <property type="entry name" value="GH08708P"/>
    <property type="match status" value="1"/>
</dbReference>
<accession>A0A6T6AR05</accession>
<gene>
    <name evidence="10" type="ORF">CCAE0312_LOCUS990</name>
    <name evidence="11" type="ORF">CCAE0312_LOCUS992</name>
</gene>
<evidence type="ECO:0000313" key="11">
    <source>
        <dbReference type="EMBL" id="CAD9224550.1"/>
    </source>
</evidence>
<dbReference type="GO" id="GO:0005829">
    <property type="term" value="C:cytosol"/>
    <property type="evidence" value="ECO:0007669"/>
    <property type="project" value="TreeGrafter"/>
</dbReference>
<evidence type="ECO:0000256" key="8">
    <source>
        <dbReference type="PROSITE-ProRule" id="PRU00339"/>
    </source>
</evidence>
<evidence type="ECO:0000313" key="10">
    <source>
        <dbReference type="EMBL" id="CAD9224547.1"/>
    </source>
</evidence>
<dbReference type="GO" id="GO:0016560">
    <property type="term" value="P:protein import into peroxisome matrix, docking"/>
    <property type="evidence" value="ECO:0007669"/>
    <property type="project" value="TreeGrafter"/>
</dbReference>
<evidence type="ECO:0000256" key="3">
    <source>
        <dbReference type="ARBA" id="ARBA00005348"/>
    </source>
</evidence>
<feature type="repeat" description="TPR" evidence="8">
    <location>
        <begin position="557"/>
        <end position="590"/>
    </location>
</feature>
<evidence type="ECO:0000256" key="5">
    <source>
        <dbReference type="ARBA" id="ARBA00022737"/>
    </source>
</evidence>
<dbReference type="EMBL" id="HBGH01001882">
    <property type="protein sequence ID" value="CAD9224550.1"/>
    <property type="molecule type" value="Transcribed_RNA"/>
</dbReference>
<feature type="region of interest" description="Disordered" evidence="9">
    <location>
        <begin position="1"/>
        <end position="20"/>
    </location>
</feature>
<dbReference type="AlphaFoldDB" id="A0A6T6AR05"/>
<organism evidence="11">
    <name type="scientific">Compsopogon caeruleus</name>
    <dbReference type="NCBI Taxonomy" id="31354"/>
    <lineage>
        <taxon>Eukaryota</taxon>
        <taxon>Rhodophyta</taxon>
        <taxon>Compsopogonophyceae</taxon>
        <taxon>Compsopogonales</taxon>
        <taxon>Compsopogonaceae</taxon>
        <taxon>Compsopogon</taxon>
    </lineage>
</organism>